<dbReference type="OrthoDB" id="428895at2759"/>
<keyword evidence="3" id="KW-1185">Reference proteome</keyword>
<dbReference type="AlphaFoldDB" id="A0A7R9LRU9"/>
<proteinExistence type="predicted"/>
<keyword evidence="1" id="KW-0175">Coiled coil</keyword>
<dbReference type="EMBL" id="CAJPIZ010035790">
    <property type="protein sequence ID" value="CAG2120845.1"/>
    <property type="molecule type" value="Genomic_DNA"/>
</dbReference>
<gene>
    <name evidence="2" type="ORF">OSB1V03_LOCUS20791</name>
</gene>
<dbReference type="Proteomes" id="UP000759131">
    <property type="component" value="Unassembled WGS sequence"/>
</dbReference>
<dbReference type="EMBL" id="OC890365">
    <property type="protein sequence ID" value="CAD7646044.1"/>
    <property type="molecule type" value="Genomic_DNA"/>
</dbReference>
<evidence type="ECO:0000256" key="1">
    <source>
        <dbReference type="SAM" id="Coils"/>
    </source>
</evidence>
<feature type="coiled-coil region" evidence="1">
    <location>
        <begin position="46"/>
        <end position="80"/>
    </location>
</feature>
<organism evidence="2">
    <name type="scientific">Medioppia subpectinata</name>
    <dbReference type="NCBI Taxonomy" id="1979941"/>
    <lineage>
        <taxon>Eukaryota</taxon>
        <taxon>Metazoa</taxon>
        <taxon>Ecdysozoa</taxon>
        <taxon>Arthropoda</taxon>
        <taxon>Chelicerata</taxon>
        <taxon>Arachnida</taxon>
        <taxon>Acari</taxon>
        <taxon>Acariformes</taxon>
        <taxon>Sarcoptiformes</taxon>
        <taxon>Oribatida</taxon>
        <taxon>Brachypylina</taxon>
        <taxon>Oppioidea</taxon>
        <taxon>Oppiidae</taxon>
        <taxon>Medioppia</taxon>
    </lineage>
</organism>
<protein>
    <submittedName>
        <fullName evidence="2">Uncharacterized protein</fullName>
    </submittedName>
</protein>
<evidence type="ECO:0000313" key="2">
    <source>
        <dbReference type="EMBL" id="CAD7646044.1"/>
    </source>
</evidence>
<accession>A0A7R9LRU9</accession>
<name>A0A7R9LRU9_9ACAR</name>
<reference evidence="2" key="1">
    <citation type="submission" date="2020-11" db="EMBL/GenBank/DDBJ databases">
        <authorList>
            <person name="Tran Van P."/>
        </authorList>
    </citation>
    <scope>NUCLEOTIDE SEQUENCE</scope>
</reference>
<sequence length="109" mass="12934">MSSPTISSDQWLRDNDTCDELANDLMAKINQRNQFPKNSIAFSRNESQTQQMMKTFTQRIQQLQQQLIQSSKSNQLTQREIERRQRVVDNLNYRLKQMEISIENPDADR</sequence>
<evidence type="ECO:0000313" key="3">
    <source>
        <dbReference type="Proteomes" id="UP000759131"/>
    </source>
</evidence>
<feature type="non-terminal residue" evidence="2">
    <location>
        <position position="1"/>
    </location>
</feature>